<evidence type="ECO:0000313" key="1">
    <source>
        <dbReference type="EMBL" id="ATN93062.1"/>
    </source>
</evidence>
<accession>A0A2D1GLW9</accession>
<proteinExistence type="predicted"/>
<keyword evidence="2" id="KW-1185">Reference proteome</keyword>
<gene>
    <name evidence="1" type="ORF">CPT_Melville_088</name>
</gene>
<evidence type="ECO:0000313" key="2">
    <source>
        <dbReference type="Proteomes" id="UP000231463"/>
    </source>
</evidence>
<dbReference type="Proteomes" id="UP000231463">
    <property type="component" value="Segment"/>
</dbReference>
<organism evidence="1 2">
    <name type="scientific">Salmonella phage Melville</name>
    <dbReference type="NCBI Taxonomy" id="2041413"/>
    <lineage>
        <taxon>Viruses</taxon>
        <taxon>Duplodnaviria</taxon>
        <taxon>Heunggongvirae</taxon>
        <taxon>Uroviricota</taxon>
        <taxon>Caudoviricetes</taxon>
        <taxon>Pantevenvirales</taxon>
        <taxon>Straboviridae</taxon>
        <taxon>Tevenvirinae</taxon>
        <taxon>Gelderlandvirus</taxon>
        <taxon>Gelderlandvirus melville</taxon>
    </lineage>
</organism>
<name>A0A2D1GLW9_9CAUD</name>
<sequence>MKKNFKKGLHPPKTVLLLLHTKQMVKQKLTWRIK</sequence>
<reference evidence="2" key="1">
    <citation type="submission" date="2017-09" db="EMBL/GenBank/DDBJ databases">
        <title>The complete genome of Salmonella phage Melville.</title>
        <authorList>
            <person name="Zhang K."/>
            <person name="Xie Y."/>
            <person name="Liu M."/>
            <person name="Gill J."/>
        </authorList>
    </citation>
    <scope>NUCLEOTIDE SEQUENCE [LARGE SCALE GENOMIC DNA]</scope>
</reference>
<dbReference type="EMBL" id="MF957259">
    <property type="protein sequence ID" value="ATN93062.1"/>
    <property type="molecule type" value="Genomic_DNA"/>
</dbReference>
<protein>
    <submittedName>
        <fullName evidence="1">Uncharacterized protein</fullName>
    </submittedName>
</protein>